<evidence type="ECO:0000256" key="4">
    <source>
        <dbReference type="ARBA" id="ARBA00010031"/>
    </source>
</evidence>
<feature type="transmembrane region" description="Helical" evidence="16">
    <location>
        <begin position="203"/>
        <end position="224"/>
    </location>
</feature>
<comment type="subcellular location">
    <subcellularLocation>
        <location evidence="2">Membrane</location>
        <topology evidence="2">Lipid-anchor</topology>
        <topology evidence="2">GPI-anchor</topology>
    </subcellularLocation>
    <subcellularLocation>
        <location evidence="1">Membrane</location>
        <topology evidence="1">Multi-pass membrane protein</topology>
    </subcellularLocation>
    <subcellularLocation>
        <location evidence="3">Secreted</location>
    </subcellularLocation>
</comment>
<evidence type="ECO:0000256" key="8">
    <source>
        <dbReference type="ARBA" id="ARBA00022729"/>
    </source>
</evidence>
<dbReference type="EMBL" id="JAATWM020000002">
    <property type="protein sequence ID" value="KAF9881631.1"/>
    <property type="molecule type" value="Genomic_DNA"/>
</dbReference>
<dbReference type="GO" id="GO:0046872">
    <property type="term" value="F:metal ion binding"/>
    <property type="evidence" value="ECO:0007669"/>
    <property type="project" value="UniProtKB-UniRule"/>
</dbReference>
<dbReference type="OrthoDB" id="2496787at2759"/>
<evidence type="ECO:0000256" key="2">
    <source>
        <dbReference type="ARBA" id="ARBA00004589"/>
    </source>
</evidence>
<feature type="transmembrane region" description="Helical" evidence="16">
    <location>
        <begin position="244"/>
        <end position="267"/>
    </location>
</feature>
<comment type="caution">
    <text evidence="18">The sequence shown here is derived from an EMBL/GenBank/DDBJ whole genome shotgun (WGS) entry which is preliminary data.</text>
</comment>
<comment type="caution">
    <text evidence="14">Lacks conserved residue(s) required for the propagation of feature annotation.</text>
</comment>
<dbReference type="InterPro" id="IPR049326">
    <property type="entry name" value="Rhodopsin_dom_fungi"/>
</dbReference>
<keyword evidence="9 16" id="KW-1133">Transmembrane helix</keyword>
<dbReference type="Pfam" id="PF12224">
    <property type="entry name" value="Amidoligase_2"/>
    <property type="match status" value="1"/>
</dbReference>
<organism evidence="18 19">
    <name type="scientific">Colletotrichum karsti</name>
    <dbReference type="NCBI Taxonomy" id="1095194"/>
    <lineage>
        <taxon>Eukaryota</taxon>
        <taxon>Fungi</taxon>
        <taxon>Dikarya</taxon>
        <taxon>Ascomycota</taxon>
        <taxon>Pezizomycotina</taxon>
        <taxon>Sordariomycetes</taxon>
        <taxon>Hypocreomycetidae</taxon>
        <taxon>Glomerellales</taxon>
        <taxon>Glomerellaceae</taxon>
        <taxon>Colletotrichum</taxon>
        <taxon>Colletotrichum boninense species complex</taxon>
    </lineage>
</organism>
<reference evidence="18" key="1">
    <citation type="submission" date="2020-03" db="EMBL/GenBank/DDBJ databases">
        <authorList>
            <person name="He L."/>
        </authorList>
    </citation>
    <scope>NUCLEOTIDE SEQUENCE</scope>
    <source>
        <strain evidence="18">CkLH20</strain>
    </source>
</reference>
<keyword evidence="6" id="KW-0325">Glycoprotein</keyword>
<keyword evidence="8" id="KW-0732">Signal</keyword>
<keyword evidence="14" id="KW-0349">Heme</keyword>
<evidence type="ECO:0000256" key="9">
    <source>
        <dbReference type="ARBA" id="ARBA00022989"/>
    </source>
</evidence>
<evidence type="ECO:0000256" key="3">
    <source>
        <dbReference type="ARBA" id="ARBA00004613"/>
    </source>
</evidence>
<comment type="similarity">
    <text evidence="4">Belongs to the RBT5 family.</text>
</comment>
<feature type="compositionally biased region" description="Acidic residues" evidence="15">
    <location>
        <begin position="679"/>
        <end position="690"/>
    </location>
</feature>
<feature type="transmembrane region" description="Helical" evidence="16">
    <location>
        <begin position="167"/>
        <end position="191"/>
    </location>
</feature>
<evidence type="ECO:0000313" key="19">
    <source>
        <dbReference type="Proteomes" id="UP000781932"/>
    </source>
</evidence>
<dbReference type="InterPro" id="IPR008427">
    <property type="entry name" value="Extracellular_membr_CFEM_dom"/>
</dbReference>
<dbReference type="GO" id="GO:0005576">
    <property type="term" value="C:extracellular region"/>
    <property type="evidence" value="ECO:0007669"/>
    <property type="project" value="UniProtKB-SubCell"/>
</dbReference>
<dbReference type="InterPro" id="IPR052337">
    <property type="entry name" value="SAT4-like"/>
</dbReference>
<keyword evidence="10 16" id="KW-0472">Membrane</keyword>
<evidence type="ECO:0000313" key="18">
    <source>
        <dbReference type="EMBL" id="KAF9881631.1"/>
    </source>
</evidence>
<dbReference type="Pfam" id="PF20684">
    <property type="entry name" value="Fung_rhodopsin"/>
    <property type="match status" value="1"/>
</dbReference>
<evidence type="ECO:0000259" key="17">
    <source>
        <dbReference type="PROSITE" id="PS52012"/>
    </source>
</evidence>
<sequence length="706" mass="80494">MELPFSEWLVDLPSCAAPCLTNALNFTRCAADDLVSTCLCKDNSYIETYRVCVRASCEIGDLLIAKNATWTYCNFPYQSQPGSVFGRVLIVGVTAIFFVVRQVAKFLGLSAWGADDWTLILGYQNAYLQRQLFTLSFAVSKFYGYELGIGRDVWSLSHDEINRFMRVFFAFEIIYTVSIGILKASILFFYLRVFNLVSPTFTIILWCTQVFNALNCIAFTIANLNQCKPFWYAWEGWDGRHPGYCVNLIAMLVSHAAINIAMDVWMLALPVTQVLWLNLRKRQKLEILSMFGLGVIITVISIIRLRVLLNFRSFQDPTYDAFWLHMWSYVELSTGVIVACLPSTRQLWRDLVPKLKKKIGLRPPSRPSEPGESVRRLKDILFLSGDQPSPTSGRAVADKLPEPYTYRKHPEHYHAGKWWITKDGSLGDPESPRIPLEAVSPILSTADSWWYDIDRFWEACRRVFFKPENSLVCGSHVHVSPAPSMQFSLLQLKMVAYGVVVYEPLVQQLLPYFRRDNSYCKDNTKHSDALIGIMSSSHCSECGLKEAQRQIMAAGTAQSVRDLMQRSASSRDDKHVMWNFNNTLPGRSGSIEFRGGRGLRDYTMSTRWIAFTVAFVHMCLSEPFCIRYHRPSLDDFWRSLRLAADYIGIKGHLPRDPSVMAEIERSEYSDDSSLLSSESDSEYSDTDTDSSDFYSSEYSLSSGYSY</sequence>
<comment type="similarity">
    <text evidence="13">Belongs to the SAT4 family.</text>
</comment>
<evidence type="ECO:0000256" key="15">
    <source>
        <dbReference type="SAM" id="MobiDB-lite"/>
    </source>
</evidence>
<keyword evidence="7 16" id="KW-0812">Transmembrane</keyword>
<evidence type="ECO:0000256" key="6">
    <source>
        <dbReference type="ARBA" id="ARBA00022622"/>
    </source>
</evidence>
<evidence type="ECO:0000256" key="16">
    <source>
        <dbReference type="SAM" id="Phobius"/>
    </source>
</evidence>
<feature type="domain" description="CFEM" evidence="17">
    <location>
        <begin position="1"/>
        <end position="100"/>
    </location>
</feature>
<dbReference type="SMART" id="SM00747">
    <property type="entry name" value="CFEM"/>
    <property type="match status" value="1"/>
</dbReference>
<dbReference type="GeneID" id="62156571"/>
<dbReference type="PROSITE" id="PS52012">
    <property type="entry name" value="CFEM"/>
    <property type="match status" value="1"/>
</dbReference>
<evidence type="ECO:0000256" key="10">
    <source>
        <dbReference type="ARBA" id="ARBA00023136"/>
    </source>
</evidence>
<protein>
    <submittedName>
        <fullName evidence="18">CFEM domain-containing protein</fullName>
    </submittedName>
</protein>
<feature type="transmembrane region" description="Helical" evidence="16">
    <location>
        <begin position="287"/>
        <end position="305"/>
    </location>
</feature>
<reference evidence="18" key="2">
    <citation type="submission" date="2020-11" db="EMBL/GenBank/DDBJ databases">
        <title>Whole genome sequencing of Colletotrichum sp.</title>
        <authorList>
            <person name="Li H."/>
        </authorList>
    </citation>
    <scope>NUCLEOTIDE SEQUENCE</scope>
    <source>
        <strain evidence="18">CkLH20</strain>
    </source>
</reference>
<dbReference type="Proteomes" id="UP000781932">
    <property type="component" value="Unassembled WGS sequence"/>
</dbReference>
<dbReference type="PANTHER" id="PTHR33048">
    <property type="entry name" value="PTH11-LIKE INTEGRAL MEMBRANE PROTEIN (AFU_ORTHOLOGUE AFUA_5G11245)"/>
    <property type="match status" value="1"/>
</dbReference>
<keyword evidence="19" id="KW-1185">Reference proteome</keyword>
<evidence type="ECO:0000256" key="11">
    <source>
        <dbReference type="ARBA" id="ARBA00023157"/>
    </source>
</evidence>
<keyword evidence="14" id="KW-0408">Iron</keyword>
<dbReference type="InterPro" id="IPR022025">
    <property type="entry name" value="Amidoligase_2"/>
</dbReference>
<feature type="disulfide bond" evidence="14">
    <location>
        <begin position="40"/>
        <end position="73"/>
    </location>
</feature>
<evidence type="ECO:0000256" key="13">
    <source>
        <dbReference type="ARBA" id="ARBA00038359"/>
    </source>
</evidence>
<feature type="region of interest" description="Disordered" evidence="15">
    <location>
        <begin position="665"/>
        <end position="706"/>
    </location>
</feature>
<evidence type="ECO:0000256" key="5">
    <source>
        <dbReference type="ARBA" id="ARBA00022525"/>
    </source>
</evidence>
<proteinExistence type="inferred from homology"/>
<feature type="binding site" description="axial binding residue" evidence="14">
    <location>
        <position position="33"/>
    </location>
    <ligand>
        <name>heme</name>
        <dbReference type="ChEBI" id="CHEBI:30413"/>
    </ligand>
    <ligandPart>
        <name>Fe</name>
        <dbReference type="ChEBI" id="CHEBI:18248"/>
    </ligandPart>
</feature>
<feature type="compositionally biased region" description="Low complexity" evidence="15">
    <location>
        <begin position="691"/>
        <end position="706"/>
    </location>
</feature>
<accession>A0A9P6II99</accession>
<evidence type="ECO:0000256" key="1">
    <source>
        <dbReference type="ARBA" id="ARBA00004141"/>
    </source>
</evidence>
<dbReference type="GO" id="GO:0098552">
    <property type="term" value="C:side of membrane"/>
    <property type="evidence" value="ECO:0007669"/>
    <property type="project" value="UniProtKB-KW"/>
</dbReference>
<keyword evidence="5" id="KW-0964">Secreted</keyword>
<name>A0A9P6II99_9PEZI</name>
<evidence type="ECO:0000256" key="7">
    <source>
        <dbReference type="ARBA" id="ARBA00022692"/>
    </source>
</evidence>
<feature type="transmembrane region" description="Helical" evidence="16">
    <location>
        <begin position="84"/>
        <end position="100"/>
    </location>
</feature>
<gene>
    <name evidence="18" type="ORF">CkaCkLH20_00777</name>
</gene>
<keyword evidence="11 14" id="KW-1015">Disulfide bond</keyword>
<dbReference type="AlphaFoldDB" id="A0A9P6II99"/>
<keyword evidence="6" id="KW-0336">GPI-anchor</keyword>
<evidence type="ECO:0000256" key="12">
    <source>
        <dbReference type="ARBA" id="ARBA00023288"/>
    </source>
</evidence>
<dbReference type="RefSeq" id="XP_038751092.1">
    <property type="nucleotide sequence ID" value="XM_038883497.1"/>
</dbReference>
<dbReference type="PANTHER" id="PTHR33048:SF143">
    <property type="entry name" value="EXTRACELLULAR MEMBRANE PROTEIN CFEM DOMAIN-CONTAINING PROTEIN-RELATED"/>
    <property type="match status" value="1"/>
</dbReference>
<keyword evidence="12" id="KW-0449">Lipoprotein</keyword>
<dbReference type="Pfam" id="PF05730">
    <property type="entry name" value="CFEM"/>
    <property type="match status" value="1"/>
</dbReference>
<evidence type="ECO:0000256" key="14">
    <source>
        <dbReference type="PROSITE-ProRule" id="PRU01356"/>
    </source>
</evidence>
<keyword evidence="14" id="KW-0479">Metal-binding</keyword>